<proteinExistence type="predicted"/>
<evidence type="ECO:0000313" key="3">
    <source>
        <dbReference type="Proteomes" id="UP000199477"/>
    </source>
</evidence>
<keyword evidence="3" id="KW-1185">Reference proteome</keyword>
<sequence>MIELEMQVLSDRREGLLVELGRIVVAYGFSLMRQRLSQDSRGTWLTMIVRGPADKQLAMEEALATHSRVLSFEAGVAEGRPAMTPAASAPVPAPVTAPAPAPMPSTQGSGPDIHQVESTLPQLARDYPKIYPWLRNLEHAVPADAREASLHLAGRRTGAWVYKRNYAMGAKLNLPDAIKRIGVPALRELATVDWRDGQLLIQNSPLCSPGSQSGCRFYSGYLEGVLGGSVEPQTVFVRNLFCRSHGAASCILEISH</sequence>
<accession>A0A1I2JCQ4</accession>
<evidence type="ECO:0000256" key="1">
    <source>
        <dbReference type="SAM" id="MobiDB-lite"/>
    </source>
</evidence>
<dbReference type="Proteomes" id="UP000199477">
    <property type="component" value="Unassembled WGS sequence"/>
</dbReference>
<feature type="compositionally biased region" description="Pro residues" evidence="1">
    <location>
        <begin position="91"/>
        <end position="103"/>
    </location>
</feature>
<dbReference type="STRING" id="500610.SAMN02799615_03936"/>
<dbReference type="EMBL" id="FONH01000023">
    <property type="protein sequence ID" value="SFF51623.1"/>
    <property type="molecule type" value="Genomic_DNA"/>
</dbReference>
<reference evidence="3" key="1">
    <citation type="submission" date="2016-10" db="EMBL/GenBank/DDBJ databases">
        <authorList>
            <person name="Varghese N."/>
            <person name="Submissions S."/>
        </authorList>
    </citation>
    <scope>NUCLEOTIDE SEQUENCE [LARGE SCALE GENOMIC DNA]</scope>
    <source>
        <strain evidence="3">UNC178MFTsu3.1</strain>
    </source>
</reference>
<gene>
    <name evidence="2" type="ORF">SAMN02799615_03936</name>
</gene>
<dbReference type="AlphaFoldDB" id="A0A1I2JCQ4"/>
<dbReference type="RefSeq" id="WP_026633337.1">
    <property type="nucleotide sequence ID" value="NZ_JBFBVS010000001.1"/>
</dbReference>
<feature type="region of interest" description="Disordered" evidence="1">
    <location>
        <begin position="83"/>
        <end position="114"/>
    </location>
</feature>
<organism evidence="2 3">
    <name type="scientific">Dyella marensis</name>
    <dbReference type="NCBI Taxonomy" id="500610"/>
    <lineage>
        <taxon>Bacteria</taxon>
        <taxon>Pseudomonadati</taxon>
        <taxon>Pseudomonadota</taxon>
        <taxon>Gammaproteobacteria</taxon>
        <taxon>Lysobacterales</taxon>
        <taxon>Rhodanobacteraceae</taxon>
        <taxon>Dyella</taxon>
    </lineage>
</organism>
<evidence type="ECO:0000313" key="2">
    <source>
        <dbReference type="EMBL" id="SFF51623.1"/>
    </source>
</evidence>
<name>A0A1I2JCQ4_9GAMM</name>
<protein>
    <recommendedName>
        <fullName evidence="4">V4R domain-containing protein</fullName>
    </recommendedName>
</protein>
<evidence type="ECO:0008006" key="4">
    <source>
        <dbReference type="Google" id="ProtNLM"/>
    </source>
</evidence>